<proteinExistence type="predicted"/>
<gene>
    <name evidence="1" type="ORF">ONB1V03_LOCUS12117</name>
</gene>
<dbReference type="Proteomes" id="UP000728032">
    <property type="component" value="Unassembled WGS sequence"/>
</dbReference>
<name>A0A7R9MAR9_9ACAR</name>
<dbReference type="AlphaFoldDB" id="A0A7R9MAR9"/>
<keyword evidence="2" id="KW-1185">Reference proteome</keyword>
<evidence type="ECO:0000313" key="1">
    <source>
        <dbReference type="EMBL" id="CAD7655474.1"/>
    </source>
</evidence>
<sequence length="69" mass="8307">MTKHLFRRDDENDENFCDYRQTITLFQLKPSYRRGQLGYPSYPSYSSYNRFEPQITSLLTQTDETSDKL</sequence>
<accession>A0A7R9MAR9</accession>
<organism evidence="1">
    <name type="scientific">Oppiella nova</name>
    <dbReference type="NCBI Taxonomy" id="334625"/>
    <lineage>
        <taxon>Eukaryota</taxon>
        <taxon>Metazoa</taxon>
        <taxon>Ecdysozoa</taxon>
        <taxon>Arthropoda</taxon>
        <taxon>Chelicerata</taxon>
        <taxon>Arachnida</taxon>
        <taxon>Acari</taxon>
        <taxon>Acariformes</taxon>
        <taxon>Sarcoptiformes</taxon>
        <taxon>Oribatida</taxon>
        <taxon>Brachypylina</taxon>
        <taxon>Oppioidea</taxon>
        <taxon>Oppiidae</taxon>
        <taxon>Oppiella</taxon>
    </lineage>
</organism>
<protein>
    <submittedName>
        <fullName evidence="1">Uncharacterized protein</fullName>
    </submittedName>
</protein>
<reference evidence="1" key="1">
    <citation type="submission" date="2020-11" db="EMBL/GenBank/DDBJ databases">
        <authorList>
            <person name="Tran Van P."/>
        </authorList>
    </citation>
    <scope>NUCLEOTIDE SEQUENCE</scope>
</reference>
<dbReference type="EMBL" id="OC924382">
    <property type="protein sequence ID" value="CAD7655474.1"/>
    <property type="molecule type" value="Genomic_DNA"/>
</dbReference>
<dbReference type="EMBL" id="CAJPVJ010009557">
    <property type="protein sequence ID" value="CAG2172661.1"/>
    <property type="molecule type" value="Genomic_DNA"/>
</dbReference>
<evidence type="ECO:0000313" key="2">
    <source>
        <dbReference type="Proteomes" id="UP000728032"/>
    </source>
</evidence>